<accession>A0A9P4N5S0</accession>
<evidence type="ECO:0000256" key="2">
    <source>
        <dbReference type="SAM" id="SignalP"/>
    </source>
</evidence>
<evidence type="ECO:0000313" key="4">
    <source>
        <dbReference type="Proteomes" id="UP000800093"/>
    </source>
</evidence>
<evidence type="ECO:0000313" key="3">
    <source>
        <dbReference type="EMBL" id="KAF2259781.1"/>
    </source>
</evidence>
<comment type="caution">
    <text evidence="3">The sequence shown here is derived from an EMBL/GenBank/DDBJ whole genome shotgun (WGS) entry which is preliminary data.</text>
</comment>
<keyword evidence="2" id="KW-0732">Signal</keyword>
<name>A0A9P4N5S0_9PLEO</name>
<gene>
    <name evidence="3" type="ORF">CC78DRAFT_548020</name>
</gene>
<dbReference type="OrthoDB" id="3438213at2759"/>
<dbReference type="AlphaFoldDB" id="A0A9P4N5S0"/>
<feature type="signal peptide" evidence="2">
    <location>
        <begin position="1"/>
        <end position="22"/>
    </location>
</feature>
<keyword evidence="1" id="KW-1133">Transmembrane helix</keyword>
<feature type="chain" id="PRO_5040142811" evidence="2">
    <location>
        <begin position="23"/>
        <end position="159"/>
    </location>
</feature>
<dbReference type="EMBL" id="ML986698">
    <property type="protein sequence ID" value="KAF2259781.1"/>
    <property type="molecule type" value="Genomic_DNA"/>
</dbReference>
<evidence type="ECO:0000256" key="1">
    <source>
        <dbReference type="SAM" id="Phobius"/>
    </source>
</evidence>
<keyword evidence="1" id="KW-0812">Transmembrane</keyword>
<reference evidence="4" key="1">
    <citation type="journal article" date="2020" name="Stud. Mycol.">
        <title>101 Dothideomycetes genomes: A test case for predicting lifestyles and emergence of pathogens.</title>
        <authorList>
            <person name="Haridas S."/>
            <person name="Albert R."/>
            <person name="Binder M."/>
            <person name="Bloem J."/>
            <person name="LaButti K."/>
            <person name="Salamov A."/>
            <person name="Andreopoulos B."/>
            <person name="Baker S."/>
            <person name="Barry K."/>
            <person name="Bills G."/>
            <person name="Bluhm B."/>
            <person name="Cannon C."/>
            <person name="Castanera R."/>
            <person name="Culley D."/>
            <person name="Daum C."/>
            <person name="Ezra D."/>
            <person name="Gonzalez J."/>
            <person name="Henrissat B."/>
            <person name="Kuo A."/>
            <person name="Liang C."/>
            <person name="Lipzen A."/>
            <person name="Lutzoni F."/>
            <person name="Magnuson J."/>
            <person name="Mondo S."/>
            <person name="Nolan M."/>
            <person name="Ohm R."/>
            <person name="Pangilinan J."/>
            <person name="Park H.-J."/>
            <person name="Ramirez L."/>
            <person name="Alfaro M."/>
            <person name="Sun H."/>
            <person name="Tritt A."/>
            <person name="Yoshinaga Y."/>
            <person name="Zwiers L.-H."/>
            <person name="Turgeon B."/>
            <person name="Goodwin S."/>
            <person name="Spatafora J."/>
            <person name="Crous P."/>
            <person name="Grigoriev I."/>
        </authorList>
    </citation>
    <scope>NUCLEOTIDE SEQUENCE [LARGE SCALE GENOMIC DNA]</scope>
    <source>
        <strain evidence="4">CBS 304.66</strain>
    </source>
</reference>
<sequence length="159" mass="16926">MHRSFLTNIVLLLSVFFTVGLAAQDKFVVVQRQSAEPVYSPSAPECIEYATTANLSTIGTNSTYRGLYLRASPVGTIANARMFSAAQARLPAMMMDPALNGRCGNLTDLALKQAEANLTQGIVAQFNKLPAPGIKAGPEVLAVVGVVVLVFTGTWSFMS</sequence>
<organism evidence="3 4">
    <name type="scientific">Lojkania enalia</name>
    <dbReference type="NCBI Taxonomy" id="147567"/>
    <lineage>
        <taxon>Eukaryota</taxon>
        <taxon>Fungi</taxon>
        <taxon>Dikarya</taxon>
        <taxon>Ascomycota</taxon>
        <taxon>Pezizomycotina</taxon>
        <taxon>Dothideomycetes</taxon>
        <taxon>Pleosporomycetidae</taxon>
        <taxon>Pleosporales</taxon>
        <taxon>Pleosporales incertae sedis</taxon>
        <taxon>Lojkania</taxon>
    </lineage>
</organism>
<dbReference type="Proteomes" id="UP000800093">
    <property type="component" value="Unassembled WGS sequence"/>
</dbReference>
<feature type="transmembrane region" description="Helical" evidence="1">
    <location>
        <begin position="140"/>
        <end position="158"/>
    </location>
</feature>
<protein>
    <submittedName>
        <fullName evidence="3">Uncharacterized protein</fullName>
    </submittedName>
</protein>
<proteinExistence type="predicted"/>
<keyword evidence="1" id="KW-0472">Membrane</keyword>
<keyword evidence="4" id="KW-1185">Reference proteome</keyword>